<dbReference type="EMBL" id="MK770441">
    <property type="protein sequence ID" value="QIA61763.1"/>
    <property type="molecule type" value="Genomic_RNA"/>
</dbReference>
<organism evidence="4 5">
    <name type="scientific">cherry latent virus 1</name>
    <dbReference type="NCBI Taxonomy" id="3050482"/>
    <lineage>
        <taxon>Viruses</taxon>
        <taxon>Riboviria</taxon>
        <taxon>Orthornavirae</taxon>
        <taxon>Kitrinoviricota</taxon>
        <taxon>Alsuviricetes</taxon>
        <taxon>Tymovirales</taxon>
        <taxon>Betaflexiviridae</taxon>
        <taxon>Trivirinae</taxon>
        <taxon>Trichovirus</taxon>
        <taxon>Trichovirus latensavii</taxon>
        <taxon>Trichovirus CLV-1</taxon>
    </lineage>
</organism>
<accession>A0AAE7BP03</accession>
<reference evidence="4 5" key="1">
    <citation type="journal article" date="2020" name="Virus Genes">
        <title>Discovery and molecular characterization of a novel trichovirus infecting sweet cherry.</title>
        <authorList>
            <person name="Brewer E."/>
            <person name="Cao M."/>
            <person name="Gutierrez B."/>
            <person name="Bateman M."/>
            <person name="Li R."/>
        </authorList>
    </citation>
    <scope>NUCLEOTIDE SEQUENCE [LARGE SCALE GENOMIC DNA]</scope>
    <source>
        <strain evidence="4">Mskhvil Nakota</strain>
    </source>
</reference>
<proteinExistence type="predicted"/>
<keyword evidence="3" id="KW-0946">Virion</keyword>
<evidence type="ECO:0000256" key="2">
    <source>
        <dbReference type="ARBA" id="ARBA00022561"/>
    </source>
</evidence>
<keyword evidence="2 4" id="KW-0167">Capsid protein</keyword>
<dbReference type="InterPro" id="IPR008879">
    <property type="entry name" value="Coat_protein_tricho/vitivirus"/>
</dbReference>
<dbReference type="Pfam" id="PF05892">
    <property type="entry name" value="Tricho_coat"/>
    <property type="match status" value="1"/>
</dbReference>
<protein>
    <submittedName>
        <fullName evidence="4">Coat protein</fullName>
    </submittedName>
</protein>
<evidence type="ECO:0000256" key="1">
    <source>
        <dbReference type="ARBA" id="ARBA00004328"/>
    </source>
</evidence>
<evidence type="ECO:0000256" key="3">
    <source>
        <dbReference type="ARBA" id="ARBA00022844"/>
    </source>
</evidence>
<name>A0AAE7BP03_9VIRU</name>
<sequence length="192" mass="21414">MAAILNLRNKVDAQLKAYLGEENRPLHGKTGETAVLILQSIFANIAIQGTSEQTEFLSENVEVRNAAGTVIQTFNLRDVVGMIKMFRTTSTDGSINSMTFRQVCEAFAPEARDGLVRLKYLGVFTNLYATMPEVGKKHPELMFDFCRGLNMLIMDNSRRAVITNMNRRLLQTEFAKSENEAKLSAVTGDLCI</sequence>
<keyword evidence="5" id="KW-1185">Reference proteome</keyword>
<dbReference type="PIRSF" id="PIRSF004075">
    <property type="entry name" value="Coat_protein_tricho/vitivirus"/>
    <property type="match status" value="1"/>
</dbReference>
<comment type="subcellular location">
    <subcellularLocation>
        <location evidence="1">Virion</location>
    </subcellularLocation>
</comment>
<evidence type="ECO:0000313" key="4">
    <source>
        <dbReference type="EMBL" id="QIA61763.1"/>
    </source>
</evidence>
<dbReference type="GO" id="GO:0019028">
    <property type="term" value="C:viral capsid"/>
    <property type="evidence" value="ECO:0007669"/>
    <property type="project" value="UniProtKB-KW"/>
</dbReference>
<dbReference type="Proteomes" id="UP000830280">
    <property type="component" value="Segment"/>
</dbReference>
<evidence type="ECO:0000313" key="5">
    <source>
        <dbReference type="Proteomes" id="UP000830280"/>
    </source>
</evidence>